<evidence type="ECO:0000313" key="2">
    <source>
        <dbReference type="Proteomes" id="UP000502823"/>
    </source>
</evidence>
<organism evidence="1 2">
    <name type="scientific">Coptotermes formosanus</name>
    <name type="common">Formosan subterranean termite</name>
    <dbReference type="NCBI Taxonomy" id="36987"/>
    <lineage>
        <taxon>Eukaryota</taxon>
        <taxon>Metazoa</taxon>
        <taxon>Ecdysozoa</taxon>
        <taxon>Arthropoda</taxon>
        <taxon>Hexapoda</taxon>
        <taxon>Insecta</taxon>
        <taxon>Pterygota</taxon>
        <taxon>Neoptera</taxon>
        <taxon>Polyneoptera</taxon>
        <taxon>Dictyoptera</taxon>
        <taxon>Blattodea</taxon>
        <taxon>Blattoidea</taxon>
        <taxon>Termitoidae</taxon>
        <taxon>Rhinotermitidae</taxon>
        <taxon>Coptotermes</taxon>
    </lineage>
</organism>
<feature type="non-terminal residue" evidence="1">
    <location>
        <position position="1"/>
    </location>
</feature>
<comment type="caution">
    <text evidence="1">The sequence shown here is derived from an EMBL/GenBank/DDBJ whole genome shotgun (WGS) entry which is preliminary data.</text>
</comment>
<gene>
    <name evidence="1" type="ORF">Cfor_08789</name>
</gene>
<proteinExistence type="predicted"/>
<dbReference type="InParanoid" id="A0A6L2PP17"/>
<evidence type="ECO:0000313" key="1">
    <source>
        <dbReference type="EMBL" id="GFG34343.1"/>
    </source>
</evidence>
<reference evidence="2" key="1">
    <citation type="submission" date="2020-01" db="EMBL/GenBank/DDBJ databases">
        <title>Draft genome sequence of the Termite Coptotermes fromosanus.</title>
        <authorList>
            <person name="Itakura S."/>
            <person name="Yosikawa Y."/>
            <person name="Umezawa K."/>
        </authorList>
    </citation>
    <scope>NUCLEOTIDE SEQUENCE [LARGE SCALE GENOMIC DNA]</scope>
</reference>
<keyword evidence="2" id="KW-1185">Reference proteome</keyword>
<dbReference type="OrthoDB" id="10619946at2759"/>
<protein>
    <submittedName>
        <fullName evidence="1">Uncharacterized protein</fullName>
    </submittedName>
</protein>
<name>A0A6L2PP17_COPFO</name>
<sequence>VLLLQEEAYALQTAVDAGADMEAELERLKDQWLTKEHILRSLAVSNSIECRSKIKQFRVKLKAYIMQKRRAARKLTQIPSYTSKGLPLQDVLKGVKCRRTAFNRWLNHASPLWCQEAFAVHKQVFKLLDDIRVLSKGFQKISSIKQEITALKKALCDTMNFLESNQSIITHWFSKVTPTWDIMKLHFPQECSEMKKSDVQSTLDCLHTPNNDSKTQAGNLALNIDVRSGKSNQFSVIDNNFKHKEINSTNSKTKNLEFANCSKCTCYICKKNETKSYRCTSPILHDSRKYRPSARKGTQCPYILRDKSVLNCTSEHVTSKQGKENHFYFSRSYERDDGNLAESALEGTSNYSMNMDCEVDAIVKEFKTVSPISSLDDSFCESSDIVENIPSYELDCSVLLEDAGAEVQKAADINSCNQDSAHFISDARATLTPFAAYEDGPCDMFPKTKEIFGIDGFVKEFNIVSPTSSLNDYFCESSGIISNIRSYELDCPVVWEDVRNDVQKVADINSCNEDSTQFISDVRGTLLPFAANEEGPCGMFPKTKQTEIFDSKELKCNFHTEGQNLPEEHVNEDCAKAMIICDELQEASAHSTVPLPWTAQFFEGSSAVPVINWE</sequence>
<dbReference type="AlphaFoldDB" id="A0A6L2PP17"/>
<accession>A0A6L2PP17</accession>
<dbReference type="EMBL" id="BLKM01008640">
    <property type="protein sequence ID" value="GFG34343.1"/>
    <property type="molecule type" value="Genomic_DNA"/>
</dbReference>
<dbReference type="Proteomes" id="UP000502823">
    <property type="component" value="Unassembled WGS sequence"/>
</dbReference>